<dbReference type="EMBL" id="KB007890">
    <property type="protein sequence ID" value="ELR22123.1"/>
    <property type="molecule type" value="Genomic_DNA"/>
</dbReference>
<evidence type="ECO:0000256" key="3">
    <source>
        <dbReference type="ARBA" id="ARBA00022771"/>
    </source>
</evidence>
<dbReference type="Gene3D" id="1.10.220.160">
    <property type="match status" value="1"/>
</dbReference>
<dbReference type="PROSITE" id="PS50865">
    <property type="entry name" value="ZF_MYND_2"/>
    <property type="match status" value="1"/>
</dbReference>
<dbReference type="RefSeq" id="XP_004348581.1">
    <property type="nucleotide sequence ID" value="XM_004348531.1"/>
</dbReference>
<accession>L8HBN5</accession>
<dbReference type="AlphaFoldDB" id="L8HBN5"/>
<evidence type="ECO:0000256" key="5">
    <source>
        <dbReference type="PROSITE-ProRule" id="PRU00134"/>
    </source>
</evidence>
<feature type="domain" description="MYND-type" evidence="7">
    <location>
        <begin position="112"/>
        <end position="154"/>
    </location>
</feature>
<dbReference type="Gene3D" id="6.10.140.2220">
    <property type="match status" value="1"/>
</dbReference>
<sequence length="397" mass="43602">MEGEGDSEGYVEQLHREMAYLRERNEDGMLREAGIGIKSVVITSGGTAAGAQEVGAASDASGADVDAGAEQAETMGRGMFALRDFKAGDVILEESPLAIAPRDCVVAQMLHCSQCLRKLAASTAAVACPHCRLDPYCSDRCAAEAWESHHRLLCEAAQADPETTGQALRDFNALCREQARAYPLLIARLIAQLSTDVAKLGADVSLEEALDRPNGLFSHLRHFCSADIEPQGFPPEFSMLDYIFGQTNLASHILSTCAATICFLDPRCVLVDEHFCFWLFTILMRNTFGLWIVEEGEAEGVYTDRREDGVALFLHASYFNHSCTPNVDRCNRHGDKRVAFIACADIKKGEQLFIEYVDTRAMVDERRQELAQRYGFLCSCPKCSVEATAEGTTTTTQ</sequence>
<evidence type="ECO:0000259" key="6">
    <source>
        <dbReference type="PROSITE" id="PS50280"/>
    </source>
</evidence>
<keyword evidence="3 5" id="KW-0863">Zinc-finger</keyword>
<evidence type="ECO:0000259" key="7">
    <source>
        <dbReference type="PROSITE" id="PS50865"/>
    </source>
</evidence>
<evidence type="ECO:0000256" key="2">
    <source>
        <dbReference type="ARBA" id="ARBA00022723"/>
    </source>
</evidence>
<dbReference type="GO" id="GO:0008270">
    <property type="term" value="F:zinc ion binding"/>
    <property type="evidence" value="ECO:0007669"/>
    <property type="project" value="UniProtKB-KW"/>
</dbReference>
<keyword evidence="2" id="KW-0479">Metal-binding</keyword>
<dbReference type="Gene3D" id="2.170.270.10">
    <property type="entry name" value="SET domain"/>
    <property type="match status" value="1"/>
</dbReference>
<dbReference type="InterPro" id="IPR050869">
    <property type="entry name" value="H3K4_H4K5_MeTrfase"/>
</dbReference>
<evidence type="ECO:0000256" key="4">
    <source>
        <dbReference type="ARBA" id="ARBA00022833"/>
    </source>
</evidence>
<dbReference type="SUPFAM" id="SSF82199">
    <property type="entry name" value="SET domain"/>
    <property type="match status" value="1"/>
</dbReference>
<comment type="function">
    <text evidence="1">Probable methyltransferase.</text>
</comment>
<proteinExistence type="predicted"/>
<keyword evidence="4" id="KW-0862">Zinc</keyword>
<dbReference type="OrthoDB" id="438641at2759"/>
<dbReference type="Proteomes" id="UP000011083">
    <property type="component" value="Unassembled WGS sequence"/>
</dbReference>
<gene>
    <name evidence="8" type="ORF">ACA1_159210</name>
</gene>
<dbReference type="PROSITE" id="PS50280">
    <property type="entry name" value="SET"/>
    <property type="match status" value="1"/>
</dbReference>
<dbReference type="InterPro" id="IPR001214">
    <property type="entry name" value="SET_dom"/>
</dbReference>
<evidence type="ECO:0000313" key="9">
    <source>
        <dbReference type="Proteomes" id="UP000011083"/>
    </source>
</evidence>
<dbReference type="InterPro" id="IPR046341">
    <property type="entry name" value="SET_dom_sf"/>
</dbReference>
<dbReference type="Pfam" id="PF01753">
    <property type="entry name" value="zf-MYND"/>
    <property type="match status" value="1"/>
</dbReference>
<dbReference type="KEGG" id="acan:ACA1_159210"/>
<name>L8HBN5_ACACF</name>
<keyword evidence="9" id="KW-1185">Reference proteome</keyword>
<dbReference type="GeneID" id="14923049"/>
<dbReference type="CDD" id="cd20071">
    <property type="entry name" value="SET_SMYD"/>
    <property type="match status" value="1"/>
</dbReference>
<evidence type="ECO:0000256" key="1">
    <source>
        <dbReference type="ARBA" id="ARBA00004038"/>
    </source>
</evidence>
<dbReference type="STRING" id="1257118.L8HBN5"/>
<feature type="domain" description="SET" evidence="6">
    <location>
        <begin position="67"/>
        <end position="357"/>
    </location>
</feature>
<dbReference type="InterPro" id="IPR002893">
    <property type="entry name" value="Znf_MYND"/>
</dbReference>
<dbReference type="Pfam" id="PF00856">
    <property type="entry name" value="SET"/>
    <property type="match status" value="1"/>
</dbReference>
<organism evidence="8 9">
    <name type="scientific">Acanthamoeba castellanii (strain ATCC 30010 / Neff)</name>
    <dbReference type="NCBI Taxonomy" id="1257118"/>
    <lineage>
        <taxon>Eukaryota</taxon>
        <taxon>Amoebozoa</taxon>
        <taxon>Discosea</taxon>
        <taxon>Longamoebia</taxon>
        <taxon>Centramoebida</taxon>
        <taxon>Acanthamoebidae</taxon>
        <taxon>Acanthamoeba</taxon>
    </lineage>
</organism>
<evidence type="ECO:0000313" key="8">
    <source>
        <dbReference type="EMBL" id="ELR22123.1"/>
    </source>
</evidence>
<protein>
    <submittedName>
        <fullName evidence="8">MYND finger domain containing protein</fullName>
    </submittedName>
</protein>
<reference evidence="8 9" key="1">
    <citation type="journal article" date="2013" name="Genome Biol.">
        <title>Genome of Acanthamoeba castellanii highlights extensive lateral gene transfer and early evolution of tyrosine kinase signaling.</title>
        <authorList>
            <person name="Clarke M."/>
            <person name="Lohan A.J."/>
            <person name="Liu B."/>
            <person name="Lagkouvardos I."/>
            <person name="Roy S."/>
            <person name="Zafar N."/>
            <person name="Bertelli C."/>
            <person name="Schilde C."/>
            <person name="Kianianmomeni A."/>
            <person name="Burglin T.R."/>
            <person name="Frech C."/>
            <person name="Turcotte B."/>
            <person name="Kopec K.O."/>
            <person name="Synnott J.M."/>
            <person name="Choo C."/>
            <person name="Paponov I."/>
            <person name="Finkler A."/>
            <person name="Soon Heng Tan C."/>
            <person name="Hutchins A.P."/>
            <person name="Weinmeier T."/>
            <person name="Rattei T."/>
            <person name="Chu J.S."/>
            <person name="Gimenez G."/>
            <person name="Irimia M."/>
            <person name="Rigden D.J."/>
            <person name="Fitzpatrick D.A."/>
            <person name="Lorenzo-Morales J."/>
            <person name="Bateman A."/>
            <person name="Chiu C.H."/>
            <person name="Tang P."/>
            <person name="Hegemann P."/>
            <person name="Fromm H."/>
            <person name="Raoult D."/>
            <person name="Greub G."/>
            <person name="Miranda-Saavedra D."/>
            <person name="Chen N."/>
            <person name="Nash P."/>
            <person name="Ginger M.L."/>
            <person name="Horn M."/>
            <person name="Schaap P."/>
            <person name="Caler L."/>
            <person name="Loftus B."/>
        </authorList>
    </citation>
    <scope>NUCLEOTIDE SEQUENCE [LARGE SCALE GENOMIC DNA]</scope>
    <source>
        <strain evidence="8 9">Neff</strain>
    </source>
</reference>
<dbReference type="OMA" id="LRQRAWH"/>
<dbReference type="VEuPathDB" id="AmoebaDB:ACA1_159210"/>
<dbReference type="PANTHER" id="PTHR12197">
    <property type="entry name" value="HISTONE-LYSINE N-METHYLTRANSFERASE SMYD"/>
    <property type="match status" value="1"/>
</dbReference>
<dbReference type="SUPFAM" id="SSF144232">
    <property type="entry name" value="HIT/MYND zinc finger-like"/>
    <property type="match status" value="1"/>
</dbReference>